<feature type="transmembrane region" description="Helical" evidence="2">
    <location>
        <begin position="85"/>
        <end position="106"/>
    </location>
</feature>
<dbReference type="EMBL" id="DS268473">
    <property type="protein sequence ID" value="EFP08407.1"/>
    <property type="molecule type" value="Genomic_DNA"/>
</dbReference>
<dbReference type="CTD" id="9815850"/>
<feature type="compositionally biased region" description="Basic residues" evidence="1">
    <location>
        <begin position="125"/>
        <end position="134"/>
    </location>
</feature>
<feature type="transmembrane region" description="Helical" evidence="2">
    <location>
        <begin position="15"/>
        <end position="32"/>
    </location>
</feature>
<accession>E3MSI2</accession>
<dbReference type="RefSeq" id="XP_003100880.2">
    <property type="nucleotide sequence ID" value="XM_003100832.2"/>
</dbReference>
<evidence type="ECO:0000313" key="4">
    <source>
        <dbReference type="Proteomes" id="UP000008281"/>
    </source>
</evidence>
<dbReference type="HOGENOM" id="CLU_1751412_0_0_1"/>
<sequence>MSETIDLTWIVWKRTIKLIYTFIIFFLAFNFPNRSFYKIYSIVLMCLAVLQLFSFILLDSSPKLLGKHFAKKAEWKKKYYKWGRIGQQAAMFMYAVTLGVLGFILYKASSIVPVRAIPPPQNVRVVRRQSRSRKPPPPQPSTADDEDTE</sequence>
<dbReference type="Proteomes" id="UP000008281">
    <property type="component" value="Unassembled WGS sequence"/>
</dbReference>
<dbReference type="KEGG" id="crq:GCK72_011748"/>
<gene>
    <name evidence="3" type="ORF">CRE_16193</name>
</gene>
<protein>
    <submittedName>
        <fullName evidence="3">Uncharacterized protein</fullName>
    </submittedName>
</protein>
<name>E3MSI2_CAERE</name>
<evidence type="ECO:0000256" key="1">
    <source>
        <dbReference type="SAM" id="MobiDB-lite"/>
    </source>
</evidence>
<reference evidence="3" key="1">
    <citation type="submission" date="2007-07" db="EMBL/GenBank/DDBJ databases">
        <title>PCAP assembly of the Caenorhabditis remanei genome.</title>
        <authorList>
            <consortium name="The Caenorhabditis remanei Sequencing Consortium"/>
            <person name="Wilson R.K."/>
        </authorList>
    </citation>
    <scope>NUCLEOTIDE SEQUENCE [LARGE SCALE GENOMIC DNA]</scope>
    <source>
        <strain evidence="3">PB4641</strain>
    </source>
</reference>
<organism evidence="4">
    <name type="scientific">Caenorhabditis remanei</name>
    <name type="common">Caenorhabditis vulgaris</name>
    <dbReference type="NCBI Taxonomy" id="31234"/>
    <lineage>
        <taxon>Eukaryota</taxon>
        <taxon>Metazoa</taxon>
        <taxon>Ecdysozoa</taxon>
        <taxon>Nematoda</taxon>
        <taxon>Chromadorea</taxon>
        <taxon>Rhabditida</taxon>
        <taxon>Rhabditina</taxon>
        <taxon>Rhabditomorpha</taxon>
        <taxon>Rhabditoidea</taxon>
        <taxon>Rhabditidae</taxon>
        <taxon>Peloderinae</taxon>
        <taxon>Caenorhabditis</taxon>
    </lineage>
</organism>
<evidence type="ECO:0000256" key="2">
    <source>
        <dbReference type="SAM" id="Phobius"/>
    </source>
</evidence>
<proteinExistence type="predicted"/>
<dbReference type="AlphaFoldDB" id="E3MSI2"/>
<evidence type="ECO:0000313" key="3">
    <source>
        <dbReference type="EMBL" id="EFP08407.1"/>
    </source>
</evidence>
<keyword evidence="2" id="KW-0812">Transmembrane</keyword>
<keyword evidence="4" id="KW-1185">Reference proteome</keyword>
<feature type="region of interest" description="Disordered" evidence="1">
    <location>
        <begin position="124"/>
        <end position="149"/>
    </location>
</feature>
<keyword evidence="2" id="KW-1133">Transmembrane helix</keyword>
<feature type="transmembrane region" description="Helical" evidence="2">
    <location>
        <begin position="39"/>
        <end position="58"/>
    </location>
</feature>
<dbReference type="GeneID" id="9815850"/>
<keyword evidence="2" id="KW-0472">Membrane</keyword>